<organism evidence="8 9">
    <name type="scientific">Polynucleobacter arcticus</name>
    <dbReference type="NCBI Taxonomy" id="1743165"/>
    <lineage>
        <taxon>Bacteria</taxon>
        <taxon>Pseudomonadati</taxon>
        <taxon>Pseudomonadota</taxon>
        <taxon>Betaproteobacteria</taxon>
        <taxon>Burkholderiales</taxon>
        <taxon>Burkholderiaceae</taxon>
        <taxon>Polynucleobacter</taxon>
    </lineage>
</organism>
<dbReference type="Pfam" id="PF03772">
    <property type="entry name" value="Competence"/>
    <property type="match status" value="1"/>
</dbReference>
<feature type="transmembrane region" description="Helical" evidence="6">
    <location>
        <begin position="401"/>
        <end position="421"/>
    </location>
</feature>
<keyword evidence="3 6" id="KW-0812">Transmembrane</keyword>
<dbReference type="Proteomes" id="UP000501090">
    <property type="component" value="Chromosome"/>
</dbReference>
<evidence type="ECO:0000313" key="8">
    <source>
        <dbReference type="EMBL" id="QKM61567.1"/>
    </source>
</evidence>
<dbReference type="GO" id="GO:0030420">
    <property type="term" value="P:establishment of competence for transformation"/>
    <property type="evidence" value="ECO:0007669"/>
    <property type="project" value="InterPro"/>
</dbReference>
<evidence type="ECO:0000256" key="3">
    <source>
        <dbReference type="ARBA" id="ARBA00022692"/>
    </source>
</evidence>
<dbReference type="InterPro" id="IPR004477">
    <property type="entry name" value="ComEC_N"/>
</dbReference>
<dbReference type="PANTHER" id="PTHR30619">
    <property type="entry name" value="DNA INTERNALIZATION/COMPETENCE PROTEIN COMEC/REC2"/>
    <property type="match status" value="1"/>
</dbReference>
<feature type="transmembrane region" description="Helical" evidence="6">
    <location>
        <begin position="282"/>
        <end position="304"/>
    </location>
</feature>
<dbReference type="EMBL" id="CP028940">
    <property type="protein sequence ID" value="QKM61567.1"/>
    <property type="molecule type" value="Genomic_DNA"/>
</dbReference>
<accession>A0A6M9PRS4</accession>
<evidence type="ECO:0000313" key="9">
    <source>
        <dbReference type="Proteomes" id="UP000501090"/>
    </source>
</evidence>
<name>A0A6M9PRS4_9BURK</name>
<keyword evidence="4 6" id="KW-1133">Transmembrane helix</keyword>
<feature type="transmembrane region" description="Helical" evidence="6">
    <location>
        <begin position="491"/>
        <end position="509"/>
    </location>
</feature>
<feature type="transmembrane region" description="Helical" evidence="6">
    <location>
        <begin position="16"/>
        <end position="37"/>
    </location>
</feature>
<feature type="transmembrane region" description="Helical" evidence="6">
    <location>
        <begin position="433"/>
        <end position="452"/>
    </location>
</feature>
<dbReference type="SMART" id="SM00849">
    <property type="entry name" value="Lactamase_B"/>
    <property type="match status" value="1"/>
</dbReference>
<evidence type="ECO:0000256" key="1">
    <source>
        <dbReference type="ARBA" id="ARBA00004651"/>
    </source>
</evidence>
<dbReference type="GO" id="GO:0005886">
    <property type="term" value="C:plasma membrane"/>
    <property type="evidence" value="ECO:0007669"/>
    <property type="project" value="UniProtKB-SubCell"/>
</dbReference>
<dbReference type="InterPro" id="IPR004797">
    <property type="entry name" value="Competence_ComEC/Rec2"/>
</dbReference>
<dbReference type="InterPro" id="IPR036866">
    <property type="entry name" value="RibonucZ/Hydroxyglut_hydro"/>
</dbReference>
<dbReference type="InterPro" id="IPR025405">
    <property type="entry name" value="DUF4131"/>
</dbReference>
<dbReference type="InterPro" id="IPR052159">
    <property type="entry name" value="Competence_DNA_uptake"/>
</dbReference>
<dbReference type="KEGG" id="pard:DN92_07525"/>
<evidence type="ECO:0000256" key="6">
    <source>
        <dbReference type="SAM" id="Phobius"/>
    </source>
</evidence>
<feature type="domain" description="Metallo-beta-lactamase" evidence="7">
    <location>
        <begin position="553"/>
        <end position="759"/>
    </location>
</feature>
<evidence type="ECO:0000256" key="5">
    <source>
        <dbReference type="ARBA" id="ARBA00023136"/>
    </source>
</evidence>
<evidence type="ECO:0000256" key="2">
    <source>
        <dbReference type="ARBA" id="ARBA00022475"/>
    </source>
</evidence>
<feature type="transmembrane region" description="Helical" evidence="6">
    <location>
        <begin position="44"/>
        <end position="64"/>
    </location>
</feature>
<dbReference type="PANTHER" id="PTHR30619:SF1">
    <property type="entry name" value="RECOMBINATION PROTEIN 2"/>
    <property type="match status" value="1"/>
</dbReference>
<dbReference type="Pfam" id="PF00753">
    <property type="entry name" value="Lactamase_B"/>
    <property type="match status" value="1"/>
</dbReference>
<gene>
    <name evidence="8" type="ORF">DN92_07525</name>
</gene>
<dbReference type="Pfam" id="PF13567">
    <property type="entry name" value="DUF4131"/>
    <property type="match status" value="1"/>
</dbReference>
<protein>
    <submittedName>
        <fullName evidence="8">DNA internalization-related competence protein ComEC/Rec2</fullName>
    </submittedName>
</protein>
<proteinExistence type="predicted"/>
<feature type="transmembrane region" description="Helical" evidence="6">
    <location>
        <begin position="334"/>
        <end position="351"/>
    </location>
</feature>
<dbReference type="AlphaFoldDB" id="A0A6M9PRS4"/>
<dbReference type="CDD" id="cd07731">
    <property type="entry name" value="ComA-like_MBL-fold"/>
    <property type="match status" value="1"/>
</dbReference>
<dbReference type="NCBIfam" id="TIGR00361">
    <property type="entry name" value="ComEC_Rec2"/>
    <property type="match status" value="1"/>
</dbReference>
<dbReference type="Gene3D" id="3.60.15.10">
    <property type="entry name" value="Ribonuclease Z/Hydroxyacylglutathione hydrolase-like"/>
    <property type="match status" value="1"/>
</dbReference>
<feature type="transmembrane region" description="Helical" evidence="6">
    <location>
        <begin position="459"/>
        <end position="479"/>
    </location>
</feature>
<keyword evidence="2" id="KW-1003">Cell membrane</keyword>
<comment type="subcellular location">
    <subcellularLocation>
        <location evidence="1">Cell membrane</location>
        <topology evidence="1">Multi-pass membrane protein</topology>
    </subcellularLocation>
</comment>
<evidence type="ECO:0000259" key="7">
    <source>
        <dbReference type="SMART" id="SM00849"/>
    </source>
</evidence>
<dbReference type="InterPro" id="IPR001279">
    <property type="entry name" value="Metallo-B-lactamas"/>
</dbReference>
<evidence type="ECO:0000256" key="4">
    <source>
        <dbReference type="ARBA" id="ARBA00022989"/>
    </source>
</evidence>
<reference evidence="8 9" key="1">
    <citation type="submission" date="2018-04" db="EMBL/GenBank/DDBJ databases">
        <title>Polynucleobacter sp. UK-Long2-W17 genome.</title>
        <authorList>
            <person name="Hahn M.W."/>
        </authorList>
    </citation>
    <scope>NUCLEOTIDE SEQUENCE [LARGE SCALE GENOMIC DNA]</scope>
    <source>
        <strain evidence="8 9">UK-Long2-W17</strain>
    </source>
</reference>
<feature type="transmembrane region" description="Helical" evidence="6">
    <location>
        <begin position="252"/>
        <end position="275"/>
    </location>
</feature>
<keyword evidence="9" id="KW-1185">Reference proteome</keyword>
<dbReference type="InterPro" id="IPR035681">
    <property type="entry name" value="ComA-like_MBL"/>
</dbReference>
<keyword evidence="5 6" id="KW-0472">Membrane</keyword>
<dbReference type="SUPFAM" id="SSF56281">
    <property type="entry name" value="Metallo-hydrolase/oxidoreductase"/>
    <property type="match status" value="1"/>
</dbReference>
<dbReference type="NCBIfam" id="TIGR00360">
    <property type="entry name" value="ComEC_N-term"/>
    <property type="match status" value="1"/>
</dbReference>
<sequence>MAGGSLLLFLSAVPDHWLLICIILMLFCMIGVYSNWCFTRRPDVNTICVGFIFLILGFAWNAYYAQQRLSNVLPIEYEGKDIILEGRVNTLPQSTPSGAKFSFEVDQAFSVREKIEAFPPQVYLSWQPAWRNPQDIPVVVPGQRWELKVKIKRPYGSLNPHTFDFERWSFHQDFGASGSVRSGELLLEKDIGPTEFSLAMEYRRWQLREKIRRLLPRDARYGGVIAALVMGDQNAIDQEDWRVFNATGIGHLISISGLHVTMLAGFGALVAAFVWRRNTLPLLIPVGKVAAAVGFLTAFIYAWLAGFQIPAQRTMYMVGVVAFALWSGRNPRSFDIWWWALAFVLLVDPMAPYTPGFWLSFGAVAAILFAMQDSEGLLGVPTGKELELHWRHRLTQALREACRVQAVVTIALLPLTLYWFYQVSIVSPLANAVAIPVVSYIVTPLAIAGALLPDFIGRWLLLPAHVTMDYLAIMLAWMANWKWAVTWSNQPAWWAIVLSTIGIVIAIRPGSIQGSATSRAAGLALCTSLFIQPLSHVNLANGEFRATVLDIGQGTAVLIETKTKRLLYDTGPIQGKDNAGQRIILPYLRGRGINHIDRMVISHSDSDHIGGAATLLKEISFESMMGSLPSTNPLLANLEERKIPAIPCRFGQQWSWDGVDFRIWHPHEDTLFEEQQNRKPNEMSCVLEVRNRNTSFWLTGDVEKQGEAEITERLTQIVLNHLKDKNLIFMAPHHGSKTSSSQELLMALSPDEAFAQNGYRNRYGHPHPTVTARYQGMDIPFYQTPTTGAQIWTFSSNPDLKSSEPIFWRRDISRLWHRPAAAVNQ</sequence>